<reference evidence="1" key="1">
    <citation type="submission" date="2019-05" db="EMBL/GenBank/DDBJ databases">
        <authorList>
            <consortium name="Pathogen Informatics"/>
        </authorList>
    </citation>
    <scope>NUCLEOTIDE SEQUENCE [LARGE SCALE GENOMIC DNA]</scope>
    <source>
        <strain evidence="1">NCTC12965</strain>
    </source>
</reference>
<organism evidence="1">
    <name type="scientific">Serratia fonticola</name>
    <dbReference type="NCBI Taxonomy" id="47917"/>
    <lineage>
        <taxon>Bacteria</taxon>
        <taxon>Pseudomonadati</taxon>
        <taxon>Pseudomonadota</taxon>
        <taxon>Gammaproteobacteria</taxon>
        <taxon>Enterobacterales</taxon>
        <taxon>Yersiniaceae</taxon>
        <taxon>Serratia</taxon>
    </lineage>
</organism>
<sequence length="84" mass="9390">MQWPAVCGVDKPRQKRFTLTGNLRQCGNCCWRANTGESITGKGDFRLVGQDWYCVNAALCNQRSDTKFTVKECSVAIGRTAHYA</sequence>
<accession>A0A4U9VV18</accession>
<evidence type="ECO:0000313" key="1">
    <source>
        <dbReference type="EMBL" id="VTR50327.1"/>
    </source>
</evidence>
<protein>
    <submittedName>
        <fullName evidence="1">Uncharacterized protein</fullName>
    </submittedName>
</protein>
<proteinExistence type="predicted"/>
<name>A0A4U9VV18_SERFO</name>
<gene>
    <name evidence="1" type="ORF">NCTC12965_05950</name>
</gene>
<dbReference type="AlphaFoldDB" id="A0A4U9VV18"/>
<dbReference type="EMBL" id="CABEEZ010000122">
    <property type="protein sequence ID" value="VTR50327.1"/>
    <property type="molecule type" value="Genomic_DNA"/>
</dbReference>